<reference evidence="2 3" key="1">
    <citation type="submission" date="2022-10" db="EMBL/GenBank/DDBJ databases">
        <title>Identification of biosynthetic pathway for the production of the potent trypsin inhibitor radiosumin.</title>
        <authorList>
            <person name="Fewer D.P."/>
            <person name="Delbaje E."/>
            <person name="Ouyang X."/>
            <person name="Agostino P.D."/>
            <person name="Wahlsten M."/>
            <person name="Jokela J."/>
            <person name="Permi P."/>
            <person name="Haapaniemi E."/>
            <person name="Koistinen H."/>
        </authorList>
    </citation>
    <scope>NUCLEOTIDE SEQUENCE [LARGE SCALE GENOMIC DNA]</scope>
    <source>
        <strain evidence="2 3">NIES-515</strain>
    </source>
</reference>
<dbReference type="Gene3D" id="1.10.260.40">
    <property type="entry name" value="lambda repressor-like DNA-binding domains"/>
    <property type="match status" value="1"/>
</dbReference>
<dbReference type="EMBL" id="JAOWRF010000115">
    <property type="protein sequence ID" value="MCV3213449.1"/>
    <property type="molecule type" value="Genomic_DNA"/>
</dbReference>
<accession>A0ABT3AWE1</accession>
<gene>
    <name evidence="2" type="ORF">OGM63_07895</name>
</gene>
<dbReference type="InterPro" id="IPR010982">
    <property type="entry name" value="Lambda_DNA-bd_dom_sf"/>
</dbReference>
<feature type="domain" description="HTH cro/C1-type" evidence="1">
    <location>
        <begin position="19"/>
        <end position="65"/>
    </location>
</feature>
<dbReference type="SMART" id="SM00530">
    <property type="entry name" value="HTH_XRE"/>
    <property type="match status" value="1"/>
</dbReference>
<dbReference type="Proteomes" id="UP001526143">
    <property type="component" value="Unassembled WGS sequence"/>
</dbReference>
<proteinExistence type="predicted"/>
<sequence length="80" mass="8973">MVEKSVSPLMRLRTLRFVTQKELADALGVTENTVGNWERGRAVPKLTPSQFKTLLKVLQITADELPDDFGPPNPLKRLEA</sequence>
<name>A0ABT3AWE1_9CYAN</name>
<evidence type="ECO:0000259" key="1">
    <source>
        <dbReference type="PROSITE" id="PS50943"/>
    </source>
</evidence>
<dbReference type="Pfam" id="PF01381">
    <property type="entry name" value="HTH_3"/>
    <property type="match status" value="1"/>
</dbReference>
<organism evidence="2 3">
    <name type="scientific">Plectonema radiosum NIES-515</name>
    <dbReference type="NCBI Taxonomy" id="2986073"/>
    <lineage>
        <taxon>Bacteria</taxon>
        <taxon>Bacillati</taxon>
        <taxon>Cyanobacteriota</taxon>
        <taxon>Cyanophyceae</taxon>
        <taxon>Oscillatoriophycideae</taxon>
        <taxon>Oscillatoriales</taxon>
        <taxon>Microcoleaceae</taxon>
        <taxon>Plectonema</taxon>
    </lineage>
</organism>
<protein>
    <submittedName>
        <fullName evidence="2">Helix-turn-helix domain-containing protein</fullName>
    </submittedName>
</protein>
<dbReference type="InterPro" id="IPR001387">
    <property type="entry name" value="Cro/C1-type_HTH"/>
</dbReference>
<comment type="caution">
    <text evidence="2">The sequence shown here is derived from an EMBL/GenBank/DDBJ whole genome shotgun (WGS) entry which is preliminary data.</text>
</comment>
<dbReference type="CDD" id="cd00093">
    <property type="entry name" value="HTH_XRE"/>
    <property type="match status" value="1"/>
</dbReference>
<evidence type="ECO:0000313" key="2">
    <source>
        <dbReference type="EMBL" id="MCV3213449.1"/>
    </source>
</evidence>
<evidence type="ECO:0000313" key="3">
    <source>
        <dbReference type="Proteomes" id="UP001526143"/>
    </source>
</evidence>
<dbReference type="SUPFAM" id="SSF47413">
    <property type="entry name" value="lambda repressor-like DNA-binding domains"/>
    <property type="match status" value="1"/>
</dbReference>
<dbReference type="PROSITE" id="PS50943">
    <property type="entry name" value="HTH_CROC1"/>
    <property type="match status" value="1"/>
</dbReference>
<dbReference type="RefSeq" id="WP_263744962.1">
    <property type="nucleotide sequence ID" value="NZ_JAOWRF010000115.1"/>
</dbReference>
<keyword evidence="3" id="KW-1185">Reference proteome</keyword>